<protein>
    <submittedName>
        <fullName evidence="1">Uncharacterized protein</fullName>
    </submittedName>
</protein>
<accession>A0AAU3I9W0</accession>
<evidence type="ECO:0000313" key="1">
    <source>
        <dbReference type="EMBL" id="WTZ13975.1"/>
    </source>
</evidence>
<gene>
    <name evidence="1" type="ORF">OG699_42085</name>
</gene>
<reference evidence="1" key="1">
    <citation type="submission" date="2022-10" db="EMBL/GenBank/DDBJ databases">
        <title>The complete genomes of actinobacterial strains from the NBC collection.</title>
        <authorList>
            <person name="Joergensen T.S."/>
            <person name="Alvarez Arevalo M."/>
            <person name="Sterndorff E.B."/>
            <person name="Faurdal D."/>
            <person name="Vuksanovic O."/>
            <person name="Mourched A.-S."/>
            <person name="Charusanti P."/>
            <person name="Shaw S."/>
            <person name="Blin K."/>
            <person name="Weber T."/>
        </authorList>
    </citation>
    <scope>NUCLEOTIDE SEQUENCE</scope>
    <source>
        <strain evidence="1">NBC_01393</strain>
    </source>
</reference>
<proteinExistence type="predicted"/>
<name>A0AAU3I9W0_9ACTN</name>
<sequence>MNEAAWRALDLTRAYVARDRTAIVEHLADLEEDQLTFAGGVLITMYNDTREILRNTGRPHDPATVVREVDAVARFTPTGHGFAVTTAARRKVFGLATADVRLA</sequence>
<dbReference type="EMBL" id="CP109546">
    <property type="protein sequence ID" value="WTZ13975.1"/>
    <property type="molecule type" value="Genomic_DNA"/>
</dbReference>
<dbReference type="AlphaFoldDB" id="A0AAU3I9W0"/>
<organism evidence="1">
    <name type="scientific">Streptomyces sp. NBC_01393</name>
    <dbReference type="NCBI Taxonomy" id="2903851"/>
    <lineage>
        <taxon>Bacteria</taxon>
        <taxon>Bacillati</taxon>
        <taxon>Actinomycetota</taxon>
        <taxon>Actinomycetes</taxon>
        <taxon>Kitasatosporales</taxon>
        <taxon>Streptomycetaceae</taxon>
        <taxon>Streptomyces</taxon>
    </lineage>
</organism>